<reference evidence="2" key="2">
    <citation type="submission" date="2013-11" db="EMBL/GenBank/DDBJ databases">
        <title>The Genome Sequence of Phytophthora parasitica CJ05E6.</title>
        <authorList>
            <consortium name="The Broad Institute Genomics Platform"/>
            <person name="Russ C."/>
            <person name="Tyler B."/>
            <person name="Panabieres F."/>
            <person name="Shan W."/>
            <person name="Tripathy S."/>
            <person name="Grunwald N."/>
            <person name="Machado M."/>
            <person name="Johnson C.S."/>
            <person name="Arredondo F."/>
            <person name="Hong C."/>
            <person name="Coffey M."/>
            <person name="Young S.K."/>
            <person name="Zeng Q."/>
            <person name="Gargeya S."/>
            <person name="Fitzgerald M."/>
            <person name="Abouelleil A."/>
            <person name="Alvarado L."/>
            <person name="Chapman S.B."/>
            <person name="Gainer-Dewar J."/>
            <person name="Goldberg J."/>
            <person name="Griggs A."/>
            <person name="Gujja S."/>
            <person name="Hansen M."/>
            <person name="Howarth C."/>
            <person name="Imamovic A."/>
            <person name="Ireland A."/>
            <person name="Larimer J."/>
            <person name="McCowan C."/>
            <person name="Murphy C."/>
            <person name="Pearson M."/>
            <person name="Poon T.W."/>
            <person name="Priest M."/>
            <person name="Roberts A."/>
            <person name="Saif S."/>
            <person name="Shea T."/>
            <person name="Sykes S."/>
            <person name="Wortman J."/>
            <person name="Nusbaum C."/>
            <person name="Birren B."/>
        </authorList>
    </citation>
    <scope>NUCLEOTIDE SEQUENCE [LARGE SCALE GENOMIC DNA]</scope>
    <source>
        <strain evidence="2">CJ05E6</strain>
    </source>
</reference>
<accession>W2FM22</accession>
<dbReference type="AlphaFoldDB" id="W2FM22"/>
<dbReference type="EMBL" id="KI689719">
    <property type="protein sequence ID" value="ETK71853.1"/>
    <property type="molecule type" value="Genomic_DNA"/>
</dbReference>
<protein>
    <submittedName>
        <fullName evidence="1">Uncharacterized protein</fullName>
    </submittedName>
</protein>
<dbReference type="Proteomes" id="UP000053236">
    <property type="component" value="Unassembled WGS sequence"/>
</dbReference>
<sequence>MLQKLLMADERKEANDAQRAVLPCLKQSKALVRATTLPGLPPKCYSELIPKMSIATMTELCT</sequence>
<evidence type="ECO:0000313" key="1">
    <source>
        <dbReference type="EMBL" id="ETK71853.1"/>
    </source>
</evidence>
<dbReference type="EMBL" id="KI676539">
    <property type="protein sequence ID" value="ETL25282.1"/>
    <property type="molecule type" value="Genomic_DNA"/>
</dbReference>
<dbReference type="Proteomes" id="UP000053864">
    <property type="component" value="Unassembled WGS sequence"/>
</dbReference>
<organism evidence="1">
    <name type="scientific">Phytophthora nicotianae</name>
    <name type="common">Potato buckeye rot agent</name>
    <name type="synonym">Phytophthora parasitica</name>
    <dbReference type="NCBI Taxonomy" id="4792"/>
    <lineage>
        <taxon>Eukaryota</taxon>
        <taxon>Sar</taxon>
        <taxon>Stramenopiles</taxon>
        <taxon>Oomycota</taxon>
        <taxon>Peronosporomycetes</taxon>
        <taxon>Peronosporales</taxon>
        <taxon>Peronosporaceae</taxon>
        <taxon>Phytophthora</taxon>
    </lineage>
</organism>
<proteinExistence type="predicted"/>
<reference evidence="1" key="1">
    <citation type="submission" date="2013-11" db="EMBL/GenBank/DDBJ databases">
        <title>The Genome Sequence of Phytophthora parasitica CJ02B3.</title>
        <authorList>
            <consortium name="The Broad Institute Genomics Platform"/>
            <person name="Russ C."/>
            <person name="Tyler B."/>
            <person name="Panabieres F."/>
            <person name="Shan W."/>
            <person name="Tripathy S."/>
            <person name="Grunwald N."/>
            <person name="Machado M."/>
            <person name="Johnson C.S."/>
            <person name="Arredondo F."/>
            <person name="Hong C."/>
            <person name="Coffey M."/>
            <person name="Young S.K."/>
            <person name="Zeng Q."/>
            <person name="Gargeya S."/>
            <person name="Fitzgerald M."/>
            <person name="Abouelleil A."/>
            <person name="Alvarado L."/>
            <person name="Chapman S.B."/>
            <person name="Gainer-Dewar J."/>
            <person name="Goldberg J."/>
            <person name="Griggs A."/>
            <person name="Gujja S."/>
            <person name="Hansen M."/>
            <person name="Howarth C."/>
            <person name="Imamovic A."/>
            <person name="Ireland A."/>
            <person name="Larimer J."/>
            <person name="McCowan C."/>
            <person name="Murphy C."/>
            <person name="Pearson M."/>
            <person name="Poon T.W."/>
            <person name="Priest M."/>
            <person name="Roberts A."/>
            <person name="Saif S."/>
            <person name="Shea T."/>
            <person name="Sykes S."/>
            <person name="Wortman J."/>
            <person name="Nusbaum C."/>
            <person name="Birren B."/>
        </authorList>
    </citation>
    <scope>NUCLEOTIDE SEQUENCE [LARGE SCALE GENOMIC DNA]</scope>
    <source>
        <strain evidence="1">CJ02B3</strain>
    </source>
</reference>
<gene>
    <name evidence="1" type="ORF">L915_20963</name>
    <name evidence="2" type="ORF">L916_20845</name>
</gene>
<feature type="non-terminal residue" evidence="1">
    <location>
        <position position="62"/>
    </location>
</feature>
<evidence type="ECO:0000313" key="2">
    <source>
        <dbReference type="EMBL" id="ETL25282.1"/>
    </source>
</evidence>
<name>W2FM22_PHYNI</name>